<proteinExistence type="predicted"/>
<dbReference type="HOGENOM" id="CLU_2779498_0_0_1"/>
<feature type="region of interest" description="Disordered" evidence="1">
    <location>
        <begin position="1"/>
        <end position="47"/>
    </location>
</feature>
<dbReference type="Gramene" id="LPERR03G26450.2">
    <property type="protein sequence ID" value="LPERR03G26450.2"/>
    <property type="gene ID" value="LPERR03G26450"/>
</dbReference>
<reference evidence="2 3" key="1">
    <citation type="submission" date="2012-08" db="EMBL/GenBank/DDBJ databases">
        <title>Oryza genome evolution.</title>
        <authorList>
            <person name="Wing R.A."/>
        </authorList>
    </citation>
    <scope>NUCLEOTIDE SEQUENCE</scope>
</reference>
<feature type="compositionally biased region" description="Basic residues" evidence="1">
    <location>
        <begin position="1"/>
        <end position="10"/>
    </location>
</feature>
<reference evidence="3" key="2">
    <citation type="submission" date="2013-12" db="EMBL/GenBank/DDBJ databases">
        <authorList>
            <person name="Yu Y."/>
            <person name="Lee S."/>
            <person name="de Baynast K."/>
            <person name="Wissotski M."/>
            <person name="Liu L."/>
            <person name="Talag J."/>
            <person name="Goicoechea J."/>
            <person name="Angelova A."/>
            <person name="Jetty R."/>
            <person name="Kudrna D."/>
            <person name="Golser W."/>
            <person name="Rivera L."/>
            <person name="Zhang J."/>
            <person name="Wing R."/>
        </authorList>
    </citation>
    <scope>NUCLEOTIDE SEQUENCE</scope>
</reference>
<reference evidence="2" key="3">
    <citation type="submission" date="2015-04" db="UniProtKB">
        <authorList>
            <consortium name="EnsemblPlants"/>
        </authorList>
    </citation>
    <scope>IDENTIFICATION</scope>
</reference>
<evidence type="ECO:0000313" key="3">
    <source>
        <dbReference type="Proteomes" id="UP000032180"/>
    </source>
</evidence>
<accession>A0A0D9VY65</accession>
<evidence type="ECO:0000313" key="2">
    <source>
        <dbReference type="EnsemblPlants" id="LPERR03G26450.2"/>
    </source>
</evidence>
<dbReference type="AlphaFoldDB" id="A0A0D9VY65"/>
<keyword evidence="3" id="KW-1185">Reference proteome</keyword>
<name>A0A0D9VY65_9ORYZ</name>
<protein>
    <submittedName>
        <fullName evidence="2">Uncharacterized protein</fullName>
    </submittedName>
</protein>
<dbReference type="Proteomes" id="UP000032180">
    <property type="component" value="Chromosome 3"/>
</dbReference>
<evidence type="ECO:0000256" key="1">
    <source>
        <dbReference type="SAM" id="MobiDB-lite"/>
    </source>
</evidence>
<dbReference type="EnsemblPlants" id="LPERR03G26450.2">
    <property type="protein sequence ID" value="LPERR03G26450.2"/>
    <property type="gene ID" value="LPERR03G26450"/>
</dbReference>
<organism evidence="2 3">
    <name type="scientific">Leersia perrieri</name>
    <dbReference type="NCBI Taxonomy" id="77586"/>
    <lineage>
        <taxon>Eukaryota</taxon>
        <taxon>Viridiplantae</taxon>
        <taxon>Streptophyta</taxon>
        <taxon>Embryophyta</taxon>
        <taxon>Tracheophyta</taxon>
        <taxon>Spermatophyta</taxon>
        <taxon>Magnoliopsida</taxon>
        <taxon>Liliopsida</taxon>
        <taxon>Poales</taxon>
        <taxon>Poaceae</taxon>
        <taxon>BOP clade</taxon>
        <taxon>Oryzoideae</taxon>
        <taxon>Oryzeae</taxon>
        <taxon>Oryzinae</taxon>
        <taxon>Leersia</taxon>
    </lineage>
</organism>
<sequence length="69" mass="7900">MRKTTPQKARHGGEEKKRKRRAHPENPPRSPVVGPHALDPPRHPRRPRHIISILCPTLLVTRDAFLPPP</sequence>